<evidence type="ECO:0000313" key="4">
    <source>
        <dbReference type="Proteomes" id="UP001185984"/>
    </source>
</evidence>
<dbReference type="InterPro" id="IPR050282">
    <property type="entry name" value="Cycloisomerase_2"/>
</dbReference>
<protein>
    <submittedName>
        <fullName evidence="3">Lactonase family protein</fullName>
    </submittedName>
</protein>
<sequence length="365" mass="37734">MQTSTEPLLLFIGSQGQGEDQGIHAARFFPASGKLDVLGLSAVVARPTWVLADPRRPVLYAVSEVGNAGDRIGNVLSFSIGGENGSLSLLASVPSGGGGPTHLALDREGTTLCVANFGGGEVALVPVSDHGDLAPVCALRIGSGSGPHRRQKCAHAHGVTLDPTGRYLLAPDMGADRIFIYPYDAAGRTLGDDPNLHASVPAGSGPRLILFGKGGRFAYLLSELSAEFFVFAWNAEGGRLELLSSIALDGPDTGSEPSAAGFAISPDGAFLYATNRTVPAIHVFAIDPECGLLMPQQIVPTLGEKPWALEFSPGGDWLLCANQASDEVRVFAVERATGLLSDSGNAIAVPAPTSVAFSIPLGAIQ</sequence>
<reference evidence="4" key="1">
    <citation type="journal article" date="2022" name="J Environ Chem Eng">
        <title>Biodegradation of petroleum oil using a constructed nonpathogenic and heavy metal-tolerant bacterial consortium isolated from marine sponges.</title>
        <authorList>
            <person name="Dechsakulwatana C."/>
            <person name="Rungsihiranrut A."/>
            <person name="Muangchinda C."/>
            <person name="Ningthoujam R."/>
            <person name="Klankeo P."/>
            <person name="Pinyakong O."/>
        </authorList>
    </citation>
    <scope>NUCLEOTIDE SEQUENCE [LARGE SCALE GENOMIC DNA]</scope>
    <source>
        <strain evidence="4">MO2-4</strain>
    </source>
</reference>
<evidence type="ECO:0000313" key="3">
    <source>
        <dbReference type="EMBL" id="MDV5824939.1"/>
    </source>
</evidence>
<dbReference type="Proteomes" id="UP001185984">
    <property type="component" value="Unassembled WGS sequence"/>
</dbReference>
<evidence type="ECO:0000256" key="2">
    <source>
        <dbReference type="ARBA" id="ARBA00022526"/>
    </source>
</evidence>
<name>A0ABU3ZZJ0_9SPHN</name>
<evidence type="ECO:0000256" key="1">
    <source>
        <dbReference type="ARBA" id="ARBA00005564"/>
    </source>
</evidence>
<dbReference type="RefSeq" id="WP_317517588.1">
    <property type="nucleotide sequence ID" value="NZ_JAPTHD010000007.1"/>
</dbReference>
<dbReference type="PANTHER" id="PTHR30344:SF1">
    <property type="entry name" value="6-PHOSPHOGLUCONOLACTONASE"/>
    <property type="match status" value="1"/>
</dbReference>
<dbReference type="Gene3D" id="2.130.10.10">
    <property type="entry name" value="YVTN repeat-like/Quinoprotein amine dehydrogenase"/>
    <property type="match status" value="1"/>
</dbReference>
<dbReference type="SUPFAM" id="SSF50974">
    <property type="entry name" value="Nitrous oxide reductase, N-terminal domain"/>
    <property type="match status" value="1"/>
</dbReference>
<proteinExistence type="inferred from homology"/>
<keyword evidence="2" id="KW-0119">Carbohydrate metabolism</keyword>
<dbReference type="Pfam" id="PF10282">
    <property type="entry name" value="Lactonase"/>
    <property type="match status" value="1"/>
</dbReference>
<dbReference type="EMBL" id="JAPTHD010000007">
    <property type="protein sequence ID" value="MDV5824939.1"/>
    <property type="molecule type" value="Genomic_DNA"/>
</dbReference>
<dbReference type="InterPro" id="IPR011045">
    <property type="entry name" value="N2O_reductase_N"/>
</dbReference>
<keyword evidence="2" id="KW-0313">Glucose metabolism</keyword>
<comment type="caution">
    <text evidence="3">The sequence shown here is derived from an EMBL/GenBank/DDBJ whole genome shotgun (WGS) entry which is preliminary data.</text>
</comment>
<dbReference type="PANTHER" id="PTHR30344">
    <property type="entry name" value="6-PHOSPHOGLUCONOLACTONASE-RELATED"/>
    <property type="match status" value="1"/>
</dbReference>
<keyword evidence="4" id="KW-1185">Reference proteome</keyword>
<organism evidence="3 4">
    <name type="scientific">Sphingobium naphthae</name>
    <dbReference type="NCBI Taxonomy" id="1886786"/>
    <lineage>
        <taxon>Bacteria</taxon>
        <taxon>Pseudomonadati</taxon>
        <taxon>Pseudomonadota</taxon>
        <taxon>Alphaproteobacteria</taxon>
        <taxon>Sphingomonadales</taxon>
        <taxon>Sphingomonadaceae</taxon>
        <taxon>Sphingobium</taxon>
    </lineage>
</organism>
<gene>
    <name evidence="3" type="ORF">O0R41_15135</name>
</gene>
<comment type="similarity">
    <text evidence="1">Belongs to the cycloisomerase 2 family.</text>
</comment>
<dbReference type="InterPro" id="IPR015943">
    <property type="entry name" value="WD40/YVTN_repeat-like_dom_sf"/>
</dbReference>
<dbReference type="InterPro" id="IPR019405">
    <property type="entry name" value="Lactonase_7-beta_prop"/>
</dbReference>
<accession>A0ABU3ZZJ0</accession>